<dbReference type="OrthoDB" id="2589563at2759"/>
<gene>
    <name evidence="3" type="ORF">SAPINGB_P005143</name>
</gene>
<keyword evidence="2" id="KW-1133">Transmembrane helix</keyword>
<feature type="compositionally biased region" description="Low complexity" evidence="1">
    <location>
        <begin position="263"/>
        <end position="278"/>
    </location>
</feature>
<keyword evidence="4" id="KW-1185">Reference proteome</keyword>
<feature type="compositionally biased region" description="Low complexity" evidence="1">
    <location>
        <begin position="71"/>
        <end position="106"/>
    </location>
</feature>
<sequence>MANVPNILPVLLPDHKPSPDTHQQPTTSASEYNSQARPQPPPNTDHQNALNTNSTTNSTNSNNHLTHQADQTFSTTTQSTFLSPPSLAIPSSSSSSSNSSSIKPPIVLTDSTATTQTNLSTQMNRSSNRTSAPSRHGSQLRDSNSQYALVARPIPVFVADRALLSRKTTLAGIAPGAAPSPHQLYSPAPINHTNNNTTKPLLLENNEPLTPTFDFLDDNANSPGSGSGPGPATISHSREPDIVWRTQGLLQAHRESESVAPDSLNQQQSLLSSQNNSSRSPYAVKAHSRLANLTASTFSPGSAAASPNSSAIHLGRTPSPLQHMKQQSSIIPTETEEVSGLHVDPATARRVVLEFQKQQQLELQQLQQEQLRSKIVAYRAQFLNNKTSPAAHKAVSRQFDGLLEAGLGGYITNKHPTNTEEQNENDEASENTSVIAHENELTEMIAIEKSILASGASHWTPFVVSTIHPEVFERSARIDASELNAQNNLDDEWRGGQVDTERPSKNLPMRGLSMIKYLVCCFIPGGAMLDDLESDRDRPKPLYGVEPILDSATQEKYATGTAMGRGVAGRSSGYNDNYSDESKRARSTDLRSPMGGDYRHQPHYYREHMRSYVAKKKKKWLPKIFYVLLKGSMIPLVLRLFNIVLSACGLGLACSIFEKSHYTAVPQQASTIMAIVVQTCAVAYLMYISYDEYSSKPLGLRDLKEKMRLIMLDLLFIIFSSANLSLAFQTLFDSMWVCRTNKNFDYRFLLNGDPTPYNGAVCGRQRALVSFLIVILVSWITTFTISMFRLMDRISSRN</sequence>
<feature type="compositionally biased region" description="Basic and acidic residues" evidence="1">
    <location>
        <begin position="580"/>
        <end position="589"/>
    </location>
</feature>
<keyword evidence="2" id="KW-0472">Membrane</keyword>
<evidence type="ECO:0000313" key="3">
    <source>
        <dbReference type="EMBL" id="VVT56544.1"/>
    </source>
</evidence>
<evidence type="ECO:0008006" key="5">
    <source>
        <dbReference type="Google" id="ProtNLM"/>
    </source>
</evidence>
<evidence type="ECO:0000256" key="2">
    <source>
        <dbReference type="SAM" id="Phobius"/>
    </source>
</evidence>
<feature type="transmembrane region" description="Helical" evidence="2">
    <location>
        <begin position="672"/>
        <end position="690"/>
    </location>
</feature>
<protein>
    <recommendedName>
        <fullName evidence="5">Regulator of phospholipase D SRF1</fullName>
    </recommendedName>
</protein>
<organism evidence="3 4">
    <name type="scientific">Magnusiomyces paraingens</name>
    <dbReference type="NCBI Taxonomy" id="2606893"/>
    <lineage>
        <taxon>Eukaryota</taxon>
        <taxon>Fungi</taxon>
        <taxon>Dikarya</taxon>
        <taxon>Ascomycota</taxon>
        <taxon>Saccharomycotina</taxon>
        <taxon>Dipodascomycetes</taxon>
        <taxon>Dipodascales</taxon>
        <taxon>Dipodascaceae</taxon>
        <taxon>Magnusiomyces</taxon>
    </lineage>
</organism>
<name>A0A5E8BYH5_9ASCO</name>
<feature type="transmembrane region" description="Helical" evidence="2">
    <location>
        <begin position="710"/>
        <end position="732"/>
    </location>
</feature>
<dbReference type="GO" id="GO:0071944">
    <property type="term" value="C:cell periphery"/>
    <property type="evidence" value="ECO:0007669"/>
    <property type="project" value="TreeGrafter"/>
</dbReference>
<dbReference type="RefSeq" id="XP_031855749.1">
    <property type="nucleotide sequence ID" value="XM_031999858.1"/>
</dbReference>
<feature type="region of interest" description="Disordered" evidence="1">
    <location>
        <begin position="205"/>
        <end position="238"/>
    </location>
</feature>
<feature type="compositionally biased region" description="Polar residues" evidence="1">
    <location>
        <begin position="20"/>
        <end position="37"/>
    </location>
</feature>
<dbReference type="Proteomes" id="UP000398389">
    <property type="component" value="Unassembled WGS sequence"/>
</dbReference>
<accession>A0A5E8BYH5</accession>
<keyword evidence="2" id="KW-0812">Transmembrane</keyword>
<feature type="region of interest" description="Disordered" evidence="1">
    <location>
        <begin position="252"/>
        <end position="283"/>
    </location>
</feature>
<dbReference type="PANTHER" id="PTHR36819">
    <property type="entry name" value="REGULATOR OF PHOSPHOLIPASE D SRF1"/>
    <property type="match status" value="1"/>
</dbReference>
<feature type="compositionally biased region" description="Polar residues" evidence="1">
    <location>
        <begin position="109"/>
        <end position="144"/>
    </location>
</feature>
<evidence type="ECO:0000256" key="1">
    <source>
        <dbReference type="SAM" id="MobiDB-lite"/>
    </source>
</evidence>
<feature type="transmembrane region" description="Helical" evidence="2">
    <location>
        <begin position="767"/>
        <end position="788"/>
    </location>
</feature>
<dbReference type="InterPro" id="IPR037737">
    <property type="entry name" value="Srf1"/>
</dbReference>
<feature type="transmembrane region" description="Helical" evidence="2">
    <location>
        <begin position="624"/>
        <end position="652"/>
    </location>
</feature>
<reference evidence="3 4" key="1">
    <citation type="submission" date="2019-09" db="EMBL/GenBank/DDBJ databases">
        <authorList>
            <person name="Brejova B."/>
        </authorList>
    </citation>
    <scope>NUCLEOTIDE SEQUENCE [LARGE SCALE GENOMIC DNA]</scope>
</reference>
<evidence type="ECO:0000313" key="4">
    <source>
        <dbReference type="Proteomes" id="UP000398389"/>
    </source>
</evidence>
<feature type="region of interest" description="Disordered" evidence="1">
    <location>
        <begin position="1"/>
        <end position="144"/>
    </location>
</feature>
<dbReference type="EMBL" id="CABVLU010000004">
    <property type="protein sequence ID" value="VVT56544.1"/>
    <property type="molecule type" value="Genomic_DNA"/>
</dbReference>
<proteinExistence type="predicted"/>
<dbReference type="PANTHER" id="PTHR36819:SF1">
    <property type="entry name" value="REGULATOR OF PHOSPHOLIPASE D SRF1"/>
    <property type="match status" value="1"/>
</dbReference>
<dbReference type="GO" id="GO:0000324">
    <property type="term" value="C:fungal-type vacuole"/>
    <property type="evidence" value="ECO:0007669"/>
    <property type="project" value="TreeGrafter"/>
</dbReference>
<feature type="region of interest" description="Disordered" evidence="1">
    <location>
        <begin position="560"/>
        <end position="593"/>
    </location>
</feature>
<dbReference type="GeneID" id="43583958"/>
<dbReference type="AlphaFoldDB" id="A0A5E8BYH5"/>
<feature type="compositionally biased region" description="Low complexity" evidence="1">
    <location>
        <begin position="51"/>
        <end position="63"/>
    </location>
</feature>